<dbReference type="InterPro" id="IPR046342">
    <property type="entry name" value="CBS_dom_sf"/>
</dbReference>
<dbReference type="InterPro" id="IPR043128">
    <property type="entry name" value="Rev_trsase/Diguanyl_cyclase"/>
</dbReference>
<dbReference type="CDD" id="cd01948">
    <property type="entry name" value="EAL"/>
    <property type="match status" value="1"/>
</dbReference>
<gene>
    <name evidence="3" type="ORF">QU481_05060</name>
</gene>
<dbReference type="InterPro" id="IPR035919">
    <property type="entry name" value="EAL_sf"/>
</dbReference>
<dbReference type="InterPro" id="IPR001633">
    <property type="entry name" value="EAL_dom"/>
</dbReference>
<organism evidence="3 4">
    <name type="scientific">Crenobacter oryzisoli</name>
    <dbReference type="NCBI Taxonomy" id="3056844"/>
    <lineage>
        <taxon>Bacteria</taxon>
        <taxon>Pseudomonadati</taxon>
        <taxon>Pseudomonadota</taxon>
        <taxon>Betaproteobacteria</taxon>
        <taxon>Neisseriales</taxon>
        <taxon>Neisseriaceae</taxon>
        <taxon>Crenobacter</taxon>
    </lineage>
</organism>
<dbReference type="Proteomes" id="UP001168540">
    <property type="component" value="Unassembled WGS sequence"/>
</dbReference>
<dbReference type="SUPFAM" id="SSF55073">
    <property type="entry name" value="Nucleotide cyclase"/>
    <property type="match status" value="1"/>
</dbReference>
<reference evidence="3" key="1">
    <citation type="submission" date="2023-06" db="EMBL/GenBank/DDBJ databases">
        <authorList>
            <person name="Zhang S."/>
        </authorList>
    </citation>
    <scope>NUCLEOTIDE SEQUENCE</scope>
    <source>
        <strain evidence="3">SG2303</strain>
    </source>
</reference>
<dbReference type="EMBL" id="JAUEDK010000006">
    <property type="protein sequence ID" value="MDN0074259.1"/>
    <property type="molecule type" value="Genomic_DNA"/>
</dbReference>
<sequence>MSPEQRELERLILLRKLSSVFQPIVDLSNGDIVGYEGLIRPPADSSLSTPLALFEAAARLGMSYELDCACRDVTVQRFVELSLPGQLFLNLLPDTVVAGPIQAAELESSSGLAASRMIIELTEHRPNCCYAVLREAAAHWREQGFALALDDLGEGFANLRMWSELRPEWVKLDKYLIQNLANDPVKEQFVRSLLDMARVAGAKLVAEGIETTAELMVLRKIGVRYGQGYLIAPPQPEPPRKLAPSPHFGQLGRRVAPQQPVVRDLAVSVEPMGPEVANEQAYQRFSDTPTCMALPVVDNGLPVGLLRRQDFLERFARPFNRELYGKKPCRLLMDPQPLVVSADLGLLELSHLMVAGERNHLVDGFIITSDGRYLGMGTGLELVRRVTDLQISTARYANPLTGLPGNVPIHETINRLLESGESFVVAYADLDNFKPFNDLYGYSAGDGLILRLAQLLLEEMDPHSDFVGHIGGDDFVVLMQSLDWQARLQRLLLRFDSIVWTHFDASHREAGGFEMVDRNGMVSFFPLTSVSIGVLLVRAGQYHSPYDVALAAADAKKSAKTEPGSQLFIVQPSTVESIV</sequence>
<dbReference type="SUPFAM" id="SSF54631">
    <property type="entry name" value="CBS-domain pair"/>
    <property type="match status" value="1"/>
</dbReference>
<accession>A0ABT7XKZ8</accession>
<dbReference type="Pfam" id="PF00990">
    <property type="entry name" value="GGDEF"/>
    <property type="match status" value="1"/>
</dbReference>
<dbReference type="SMART" id="SM00052">
    <property type="entry name" value="EAL"/>
    <property type="match status" value="1"/>
</dbReference>
<dbReference type="Gene3D" id="3.30.70.270">
    <property type="match status" value="1"/>
</dbReference>
<feature type="domain" description="EAL" evidence="1">
    <location>
        <begin position="1"/>
        <end position="248"/>
    </location>
</feature>
<dbReference type="PANTHER" id="PTHR33121">
    <property type="entry name" value="CYCLIC DI-GMP PHOSPHODIESTERASE PDEF"/>
    <property type="match status" value="1"/>
</dbReference>
<dbReference type="CDD" id="cd04598">
    <property type="entry name" value="CBS_pair_GGDEF_EAL"/>
    <property type="match status" value="1"/>
</dbReference>
<dbReference type="InterPro" id="IPR000160">
    <property type="entry name" value="GGDEF_dom"/>
</dbReference>
<dbReference type="Gene3D" id="3.20.20.450">
    <property type="entry name" value="EAL domain"/>
    <property type="match status" value="1"/>
</dbReference>
<name>A0ABT7XKZ8_9NEIS</name>
<evidence type="ECO:0000313" key="3">
    <source>
        <dbReference type="EMBL" id="MDN0074259.1"/>
    </source>
</evidence>
<dbReference type="InterPro" id="IPR029787">
    <property type="entry name" value="Nucleotide_cyclase"/>
</dbReference>
<dbReference type="InterPro" id="IPR050706">
    <property type="entry name" value="Cyclic-di-GMP_PDE-like"/>
</dbReference>
<proteinExistence type="predicted"/>
<evidence type="ECO:0000259" key="2">
    <source>
        <dbReference type="PROSITE" id="PS50887"/>
    </source>
</evidence>
<dbReference type="PROSITE" id="PS50883">
    <property type="entry name" value="EAL"/>
    <property type="match status" value="1"/>
</dbReference>
<evidence type="ECO:0000313" key="4">
    <source>
        <dbReference type="Proteomes" id="UP001168540"/>
    </source>
</evidence>
<feature type="domain" description="GGDEF" evidence="2">
    <location>
        <begin position="421"/>
        <end position="572"/>
    </location>
</feature>
<dbReference type="PROSITE" id="PS50887">
    <property type="entry name" value="GGDEF"/>
    <property type="match status" value="1"/>
</dbReference>
<dbReference type="SUPFAM" id="SSF141868">
    <property type="entry name" value="EAL domain-like"/>
    <property type="match status" value="1"/>
</dbReference>
<dbReference type="PANTHER" id="PTHR33121:SF76">
    <property type="entry name" value="SIGNALING PROTEIN"/>
    <property type="match status" value="1"/>
</dbReference>
<dbReference type="Pfam" id="PF00563">
    <property type="entry name" value="EAL"/>
    <property type="match status" value="1"/>
</dbReference>
<dbReference type="Gene3D" id="3.10.580.10">
    <property type="entry name" value="CBS-domain"/>
    <property type="match status" value="1"/>
</dbReference>
<dbReference type="SMART" id="SM00267">
    <property type="entry name" value="GGDEF"/>
    <property type="match status" value="1"/>
</dbReference>
<evidence type="ECO:0000259" key="1">
    <source>
        <dbReference type="PROSITE" id="PS50883"/>
    </source>
</evidence>
<protein>
    <submittedName>
        <fullName evidence="3">EAL domain-containing protein</fullName>
    </submittedName>
</protein>
<dbReference type="NCBIfam" id="TIGR00254">
    <property type="entry name" value="GGDEF"/>
    <property type="match status" value="1"/>
</dbReference>
<keyword evidence="4" id="KW-1185">Reference proteome</keyword>
<comment type="caution">
    <text evidence="3">The sequence shown here is derived from an EMBL/GenBank/DDBJ whole genome shotgun (WGS) entry which is preliminary data.</text>
</comment>